<proteinExistence type="predicted"/>
<dbReference type="EMBL" id="JAGETR010000071">
    <property type="protein sequence ID" value="MBO2006917.1"/>
    <property type="molecule type" value="Genomic_DNA"/>
</dbReference>
<comment type="caution">
    <text evidence="1">The sequence shown here is derived from an EMBL/GenBank/DDBJ whole genome shotgun (WGS) entry which is preliminary data.</text>
</comment>
<organism evidence="1">
    <name type="scientific">Serratia marcescens</name>
    <dbReference type="NCBI Taxonomy" id="615"/>
    <lineage>
        <taxon>Bacteria</taxon>
        <taxon>Pseudomonadati</taxon>
        <taxon>Pseudomonadota</taxon>
        <taxon>Gammaproteobacteria</taxon>
        <taxon>Enterobacterales</taxon>
        <taxon>Yersiniaceae</taxon>
        <taxon>Serratia</taxon>
    </lineage>
</organism>
<protein>
    <submittedName>
        <fullName evidence="1">Uncharacterized protein</fullName>
    </submittedName>
</protein>
<gene>
    <name evidence="1" type="ORF">J4732_11980</name>
</gene>
<accession>A0A939NPY6</accession>
<name>A0A939NPY6_SERMA</name>
<evidence type="ECO:0000313" key="1">
    <source>
        <dbReference type="EMBL" id="MBO2006917.1"/>
    </source>
</evidence>
<reference evidence="1" key="1">
    <citation type="submission" date="2021-03" db="EMBL/GenBank/DDBJ databases">
        <title>Molecular epidemiology and mechanisms of colistin and carbapenem resistance in Enterobacteriaceae from clinical isolates, the environment and porcine samples in Pretoria, South Africa.</title>
        <authorList>
            <person name="Bogoshi D."/>
            <person name="Mbelle N.M."/>
            <person name="Naidoo V."/>
            <person name="Osei Sekyere J."/>
        </authorList>
    </citation>
    <scope>NUCLEOTIDE SEQUENCE</scope>
    <source>
        <strain evidence="1">C080</strain>
    </source>
</reference>
<dbReference type="AlphaFoldDB" id="A0A939NPY6"/>
<sequence>MASSACRIPRFAPITTTSDIITLGSQRRDSLSLSWVSRVAGAQYAEPRRHPRGAETAAGG</sequence>